<organism evidence="1">
    <name type="scientific">Siphoviridae sp. ctVDC13</name>
    <dbReference type="NCBI Taxonomy" id="2827880"/>
    <lineage>
        <taxon>Viruses</taxon>
        <taxon>Duplodnaviria</taxon>
        <taxon>Heunggongvirae</taxon>
        <taxon>Uroviricota</taxon>
        <taxon>Caudoviricetes</taxon>
    </lineage>
</organism>
<evidence type="ECO:0000313" key="1">
    <source>
        <dbReference type="EMBL" id="DAF60866.1"/>
    </source>
</evidence>
<dbReference type="EMBL" id="BK032798">
    <property type="protein sequence ID" value="DAF60866.1"/>
    <property type="molecule type" value="Genomic_DNA"/>
</dbReference>
<name>A0A8S5TDM8_9CAUD</name>
<reference evidence="1" key="1">
    <citation type="journal article" date="2021" name="Proc. Natl. Acad. Sci. U.S.A.">
        <title>A Catalog of Tens of Thousands of Viruses from Human Metagenomes Reveals Hidden Associations with Chronic Diseases.</title>
        <authorList>
            <person name="Tisza M.J."/>
            <person name="Buck C.B."/>
        </authorList>
    </citation>
    <scope>NUCLEOTIDE SEQUENCE</scope>
    <source>
        <strain evidence="1">CtVDC13</strain>
    </source>
</reference>
<protein>
    <submittedName>
        <fullName evidence="1">Uncharacterized protein</fullName>
    </submittedName>
</protein>
<proteinExistence type="predicted"/>
<sequence length="29" mass="3253">MINAPLNSSCLLDGQKVDCVQSFSITRRR</sequence>
<accession>A0A8S5TDM8</accession>